<name>A0ABN8LGJ2_9CNID</name>
<proteinExistence type="predicted"/>
<gene>
    <name evidence="1" type="ORF">PEVE_00001816</name>
</gene>
<dbReference type="EMBL" id="CALNXI010000011">
    <property type="protein sequence ID" value="CAH3014603.1"/>
    <property type="molecule type" value="Genomic_DNA"/>
</dbReference>
<protein>
    <submittedName>
        <fullName evidence="1">Uncharacterized protein</fullName>
    </submittedName>
</protein>
<dbReference type="Proteomes" id="UP001159427">
    <property type="component" value="Unassembled WGS sequence"/>
</dbReference>
<reference evidence="1 2" key="1">
    <citation type="submission" date="2022-05" db="EMBL/GenBank/DDBJ databases">
        <authorList>
            <consortium name="Genoscope - CEA"/>
            <person name="William W."/>
        </authorList>
    </citation>
    <scope>NUCLEOTIDE SEQUENCE [LARGE SCALE GENOMIC DNA]</scope>
</reference>
<organism evidence="1 2">
    <name type="scientific">Porites evermanni</name>
    <dbReference type="NCBI Taxonomy" id="104178"/>
    <lineage>
        <taxon>Eukaryota</taxon>
        <taxon>Metazoa</taxon>
        <taxon>Cnidaria</taxon>
        <taxon>Anthozoa</taxon>
        <taxon>Hexacorallia</taxon>
        <taxon>Scleractinia</taxon>
        <taxon>Fungiina</taxon>
        <taxon>Poritidae</taxon>
        <taxon>Porites</taxon>
    </lineage>
</organism>
<comment type="caution">
    <text evidence="1">The sequence shown here is derived from an EMBL/GenBank/DDBJ whole genome shotgun (WGS) entry which is preliminary data.</text>
</comment>
<evidence type="ECO:0000313" key="1">
    <source>
        <dbReference type="EMBL" id="CAH3014603.1"/>
    </source>
</evidence>
<keyword evidence="2" id="KW-1185">Reference proteome</keyword>
<sequence length="126" mass="14208">MNMRKKVVLDESVEIKINASSKDSPSDSEESQQSMKCLLVSSGMKDNSEFEFFRYSVRKQRQLSITSAAESQMIEELLLYKGSSTAVLEALPGYFDWLTTHPSVSKSALSELLQFEREHILPPGNN</sequence>
<evidence type="ECO:0000313" key="2">
    <source>
        <dbReference type="Proteomes" id="UP001159427"/>
    </source>
</evidence>
<accession>A0ABN8LGJ2</accession>